<dbReference type="OrthoDB" id="6604226at2759"/>
<evidence type="ECO:0008006" key="13">
    <source>
        <dbReference type="Google" id="ProtNLM"/>
    </source>
</evidence>
<evidence type="ECO:0000256" key="8">
    <source>
        <dbReference type="ARBA" id="ARBA00023170"/>
    </source>
</evidence>
<proteinExistence type="predicted"/>
<keyword evidence="7 10" id="KW-0472">Membrane</keyword>
<feature type="transmembrane region" description="Helical" evidence="10">
    <location>
        <begin position="228"/>
        <end position="248"/>
    </location>
</feature>
<comment type="subcellular location">
    <subcellularLocation>
        <location evidence="1">Cell membrane</location>
        <topology evidence="1">Multi-pass membrane protein</topology>
    </subcellularLocation>
</comment>
<reference evidence="11" key="1">
    <citation type="submission" date="2022-01" db="EMBL/GenBank/DDBJ databases">
        <authorList>
            <person name="King R."/>
        </authorList>
    </citation>
    <scope>NUCLEOTIDE SEQUENCE</scope>
</reference>
<dbReference type="GO" id="GO:0005549">
    <property type="term" value="F:odorant binding"/>
    <property type="evidence" value="ECO:0007669"/>
    <property type="project" value="InterPro"/>
</dbReference>
<evidence type="ECO:0000313" key="12">
    <source>
        <dbReference type="Proteomes" id="UP001152799"/>
    </source>
</evidence>
<dbReference type="PANTHER" id="PTHR21137:SF35">
    <property type="entry name" value="ODORANT RECEPTOR 19A-RELATED"/>
    <property type="match status" value="1"/>
</dbReference>
<organism evidence="11 12">
    <name type="scientific">Ceutorhynchus assimilis</name>
    <name type="common">cabbage seed weevil</name>
    <dbReference type="NCBI Taxonomy" id="467358"/>
    <lineage>
        <taxon>Eukaryota</taxon>
        <taxon>Metazoa</taxon>
        <taxon>Ecdysozoa</taxon>
        <taxon>Arthropoda</taxon>
        <taxon>Hexapoda</taxon>
        <taxon>Insecta</taxon>
        <taxon>Pterygota</taxon>
        <taxon>Neoptera</taxon>
        <taxon>Endopterygota</taxon>
        <taxon>Coleoptera</taxon>
        <taxon>Polyphaga</taxon>
        <taxon>Cucujiformia</taxon>
        <taxon>Curculionidae</taxon>
        <taxon>Ceutorhynchinae</taxon>
        <taxon>Ceutorhynchus</taxon>
    </lineage>
</organism>
<sequence length="325" mass="37498">MNFVFSSTDLTKISEVFALLMTQFGFINKLVNFHLNWETAYKLEELLSKDIFTKLNEKELHILKKAFDRAQKVINIFLILCVLCLVLYGIFPVVDNKGSEKKNYLFPGKFPFNPDKYYPLIYGVEILALAISAWSNAALDCLFTKHTVIATTFFTILCEKIKGLLDNIEDEVEVKIKNCAIYYEEVINYVSMIEKTFSYGIFVQFLCSAIVFCLTGFQLTLVVSHTQFALMAIYFSCMMCQLVLYCWYGHQLIEESDSVTNACYAVKWEEMGVKEQKMLMIIMERAKRPIGIKAAGMFGLNLSTLMKILRSSYSYFAVLQRIYKQ</sequence>
<evidence type="ECO:0000256" key="9">
    <source>
        <dbReference type="ARBA" id="ARBA00023224"/>
    </source>
</evidence>
<dbReference type="InterPro" id="IPR004117">
    <property type="entry name" value="7tm6_olfct_rcpt"/>
</dbReference>
<evidence type="ECO:0000256" key="3">
    <source>
        <dbReference type="ARBA" id="ARBA00022606"/>
    </source>
</evidence>
<dbReference type="AlphaFoldDB" id="A0A9P0GNK3"/>
<evidence type="ECO:0000256" key="10">
    <source>
        <dbReference type="SAM" id="Phobius"/>
    </source>
</evidence>
<evidence type="ECO:0000256" key="2">
    <source>
        <dbReference type="ARBA" id="ARBA00022475"/>
    </source>
</evidence>
<keyword evidence="5" id="KW-0552">Olfaction</keyword>
<evidence type="ECO:0000313" key="11">
    <source>
        <dbReference type="EMBL" id="CAH1135205.1"/>
    </source>
</evidence>
<gene>
    <name evidence="11" type="ORF">CEUTPL_LOCUS13573</name>
</gene>
<keyword evidence="3" id="KW-0716">Sensory transduction</keyword>
<evidence type="ECO:0000256" key="7">
    <source>
        <dbReference type="ARBA" id="ARBA00023136"/>
    </source>
</evidence>
<feature type="transmembrane region" description="Helical" evidence="10">
    <location>
        <begin position="201"/>
        <end position="222"/>
    </location>
</feature>
<protein>
    <recommendedName>
        <fullName evidence="13">Odorant receptor</fullName>
    </recommendedName>
</protein>
<dbReference type="PANTHER" id="PTHR21137">
    <property type="entry name" value="ODORANT RECEPTOR"/>
    <property type="match status" value="1"/>
</dbReference>
<keyword evidence="12" id="KW-1185">Reference proteome</keyword>
<dbReference type="GO" id="GO:0004984">
    <property type="term" value="F:olfactory receptor activity"/>
    <property type="evidence" value="ECO:0007669"/>
    <property type="project" value="InterPro"/>
</dbReference>
<evidence type="ECO:0000256" key="5">
    <source>
        <dbReference type="ARBA" id="ARBA00022725"/>
    </source>
</evidence>
<dbReference type="GO" id="GO:0005886">
    <property type="term" value="C:plasma membrane"/>
    <property type="evidence" value="ECO:0007669"/>
    <property type="project" value="UniProtKB-SubCell"/>
</dbReference>
<keyword evidence="4 10" id="KW-0812">Transmembrane</keyword>
<keyword evidence="9" id="KW-0807">Transducer</keyword>
<dbReference type="Proteomes" id="UP001152799">
    <property type="component" value="Chromosome 9"/>
</dbReference>
<keyword evidence="6 10" id="KW-1133">Transmembrane helix</keyword>
<dbReference type="EMBL" id="OU892285">
    <property type="protein sequence ID" value="CAH1135205.1"/>
    <property type="molecule type" value="Genomic_DNA"/>
</dbReference>
<name>A0A9P0GNK3_9CUCU</name>
<accession>A0A9P0GNK3</accession>
<feature type="transmembrane region" description="Helical" evidence="10">
    <location>
        <begin position="73"/>
        <end position="94"/>
    </location>
</feature>
<evidence type="ECO:0000256" key="1">
    <source>
        <dbReference type="ARBA" id="ARBA00004651"/>
    </source>
</evidence>
<keyword evidence="8" id="KW-0675">Receptor</keyword>
<dbReference type="GO" id="GO:0007165">
    <property type="term" value="P:signal transduction"/>
    <property type="evidence" value="ECO:0007669"/>
    <property type="project" value="UniProtKB-KW"/>
</dbReference>
<feature type="transmembrane region" description="Helical" evidence="10">
    <location>
        <begin position="117"/>
        <end position="139"/>
    </location>
</feature>
<dbReference type="Pfam" id="PF02949">
    <property type="entry name" value="7tm_6"/>
    <property type="match status" value="1"/>
</dbReference>
<evidence type="ECO:0000256" key="4">
    <source>
        <dbReference type="ARBA" id="ARBA00022692"/>
    </source>
</evidence>
<keyword evidence="2" id="KW-1003">Cell membrane</keyword>
<evidence type="ECO:0000256" key="6">
    <source>
        <dbReference type="ARBA" id="ARBA00022989"/>
    </source>
</evidence>